<dbReference type="OrthoDB" id="4424254at2"/>
<organism evidence="3 4">
    <name type="scientific">Corynebacterium tapiri</name>
    <dbReference type="NCBI Taxonomy" id="1448266"/>
    <lineage>
        <taxon>Bacteria</taxon>
        <taxon>Bacillati</taxon>
        <taxon>Actinomycetota</taxon>
        <taxon>Actinomycetes</taxon>
        <taxon>Mycobacteriales</taxon>
        <taxon>Corynebacteriaceae</taxon>
        <taxon>Corynebacterium</taxon>
    </lineage>
</organism>
<dbReference type="EMBL" id="VDHJ01000002">
    <property type="protein sequence ID" value="TNL99808.1"/>
    <property type="molecule type" value="Genomic_DNA"/>
</dbReference>
<evidence type="ECO:0000313" key="4">
    <source>
        <dbReference type="Proteomes" id="UP000312032"/>
    </source>
</evidence>
<name>A0A5C4U6C6_9CORY</name>
<dbReference type="AlphaFoldDB" id="A0A5C4U6C6"/>
<dbReference type="Gene3D" id="2.60.40.10">
    <property type="entry name" value="Immunoglobulins"/>
    <property type="match status" value="1"/>
</dbReference>
<dbReference type="SUPFAM" id="SSF53300">
    <property type="entry name" value="vWA-like"/>
    <property type="match status" value="1"/>
</dbReference>
<feature type="domain" description="VWFA" evidence="2">
    <location>
        <begin position="337"/>
        <end position="582"/>
    </location>
</feature>
<accession>A0A5C4U6C6</accession>
<dbReference type="PROSITE" id="PS50234">
    <property type="entry name" value="VWFA"/>
    <property type="match status" value="1"/>
</dbReference>
<sequence>MGEFSGELPTGTKITFQINNFGTPNGTLKLEVVGEVVSPPSSAPATATTTTPATQPSQPNQPATSTPPAATEPAPSEPAPVEPLPDFPSGTGLPPVTNPGPAAGNTTTTAPSTTGSGSDGSTTTVKPTADVQNNRQPDKTFGGSQIITKAVTDPNSPLLPGARQVRCEFSFTSPEDMVLQRLALSVNDQTTIRAAQWSVDKMEILTNPVFTSSVEDDLHRAQATVNLPTDAEWAELQKRDEYKGKPRPRGAVLPKGANVRATLTIAGVDSCEAAQAKFDIFTVPVSTVPNNPAVPSADPAPVIPAELGGLSAGVANPTLDGRLVTADKCVPAERTLNVGIMMDVSNSIKEQNIYGLMRESANGIVDGLKGANVNVSVHNFASYAPRFKDLDGAYYDANGNVNWSKGTVNYNLKSPEGVSAAKAQIGETYDRLKNLTNTSAGGTNWDAALEHLYYANYYRKQLNNSQYDVVYFITDGMPTRALINTTQGNNLPVAGDVLGTWSHVGDVKSAIESADALKRNFGTRIQPVLVNVPSDQSEVILNDFTAWWFKSNVDEFKRTYGKAPSFLVQNLDPSASYMFQAVRKGLLNAYQLGRGRGQVSPFGDPYYPVFAGLTRLRAQDLGPTSWAAMELTPNQTAEMISSVGTPVHVSKQADVVAEVRALVDKLRLDPSGLAECQPKPPENPDSGRVIVEKRVVDREGKLISDAGAGWEFEAVGVTQGGLGTRYITNHNRRWEAAYDGAAGKPLTIKEVVQDGYQFQDYTCTANLKEGTAIPAYDAAKATKPAAGAAEFNTVAPQPGSFTYCIVTNKQVDVHLNLYKVDQQNNVLKGAVFTLQPMIMGANGSLSPIQGKDPVALQQDANNPGKYVAKGLELGKVYRLTESKSPVGADGRPYSLLSKPIDFTFEQAKDQSGKTVLRMKLLGNSTSAVGVVLSGANGSFVGADGAPIKGVPALDSTRISQDASTVSIGLVNYSIGDLPDSGGNGVAPWLALSALILSAGGVWARKSSQKSAA</sequence>
<evidence type="ECO:0000256" key="1">
    <source>
        <dbReference type="SAM" id="MobiDB-lite"/>
    </source>
</evidence>
<protein>
    <recommendedName>
        <fullName evidence="2">VWFA domain-containing protein</fullName>
    </recommendedName>
</protein>
<gene>
    <name evidence="3" type="ORF">FHE74_01870</name>
</gene>
<feature type="region of interest" description="Disordered" evidence="1">
    <location>
        <begin position="37"/>
        <end position="157"/>
    </location>
</feature>
<evidence type="ECO:0000313" key="3">
    <source>
        <dbReference type="EMBL" id="TNL99808.1"/>
    </source>
</evidence>
<comment type="caution">
    <text evidence="3">The sequence shown here is derived from an EMBL/GenBank/DDBJ whole genome shotgun (WGS) entry which is preliminary data.</text>
</comment>
<dbReference type="InterPro" id="IPR002035">
    <property type="entry name" value="VWF_A"/>
</dbReference>
<reference evidence="3 4" key="1">
    <citation type="submission" date="2019-06" db="EMBL/GenBank/DDBJ databases">
        <authorList>
            <person name="Li J."/>
        </authorList>
    </citation>
    <scope>NUCLEOTIDE SEQUENCE [LARGE SCALE GENOMIC DNA]</scope>
    <source>
        <strain evidence="3 4">LMG 28165</strain>
    </source>
</reference>
<dbReference type="InterPro" id="IPR013783">
    <property type="entry name" value="Ig-like_fold"/>
</dbReference>
<feature type="compositionally biased region" description="Low complexity" evidence="1">
    <location>
        <begin position="99"/>
        <end position="124"/>
    </location>
</feature>
<feature type="compositionally biased region" description="Pro residues" evidence="1">
    <location>
        <begin position="75"/>
        <end position="86"/>
    </location>
</feature>
<dbReference type="CDD" id="cd00198">
    <property type="entry name" value="vWFA"/>
    <property type="match status" value="1"/>
</dbReference>
<dbReference type="RefSeq" id="WP_139464724.1">
    <property type="nucleotide sequence ID" value="NZ_VDHJ01000002.1"/>
</dbReference>
<dbReference type="GO" id="GO:0005975">
    <property type="term" value="P:carbohydrate metabolic process"/>
    <property type="evidence" value="ECO:0007669"/>
    <property type="project" value="UniProtKB-ARBA"/>
</dbReference>
<evidence type="ECO:0000259" key="2">
    <source>
        <dbReference type="PROSITE" id="PS50234"/>
    </source>
</evidence>
<proteinExistence type="predicted"/>
<dbReference type="Gene3D" id="3.40.50.410">
    <property type="entry name" value="von Willebrand factor, type A domain"/>
    <property type="match status" value="1"/>
</dbReference>
<keyword evidence="4" id="KW-1185">Reference proteome</keyword>
<feature type="compositionally biased region" description="Low complexity" evidence="1">
    <location>
        <begin position="37"/>
        <end position="74"/>
    </location>
</feature>
<dbReference type="InterPro" id="IPR036465">
    <property type="entry name" value="vWFA_dom_sf"/>
</dbReference>
<dbReference type="Proteomes" id="UP000312032">
    <property type="component" value="Unassembled WGS sequence"/>
</dbReference>